<dbReference type="GO" id="GO:0004143">
    <property type="term" value="F:ATP-dependent diacylglycerol kinase activity"/>
    <property type="evidence" value="ECO:0007669"/>
    <property type="project" value="UniProtKB-EC"/>
</dbReference>
<evidence type="ECO:0000256" key="17">
    <source>
        <dbReference type="ARBA" id="ARBA00023098"/>
    </source>
</evidence>
<gene>
    <name evidence="22" type="ORF">ACFO3I_04305</name>
</gene>
<keyword evidence="23" id="KW-1185">Reference proteome</keyword>
<dbReference type="Pfam" id="PF01219">
    <property type="entry name" value="DAGK_prokar"/>
    <property type="match status" value="1"/>
</dbReference>
<evidence type="ECO:0000256" key="18">
    <source>
        <dbReference type="ARBA" id="ARBA00023136"/>
    </source>
</evidence>
<comment type="cofactor">
    <cofactor evidence="1">
        <name>Mg(2+)</name>
        <dbReference type="ChEBI" id="CHEBI:18420"/>
    </cofactor>
</comment>
<dbReference type="Proteomes" id="UP001595962">
    <property type="component" value="Unassembled WGS sequence"/>
</dbReference>
<evidence type="ECO:0000256" key="15">
    <source>
        <dbReference type="ARBA" id="ARBA00022842"/>
    </source>
</evidence>
<evidence type="ECO:0000313" key="22">
    <source>
        <dbReference type="EMBL" id="MFC4654246.1"/>
    </source>
</evidence>
<evidence type="ECO:0000256" key="11">
    <source>
        <dbReference type="ARBA" id="ARBA00022723"/>
    </source>
</evidence>
<accession>A0ABV9JIE8</accession>
<organism evidence="22 23">
    <name type="scientific">Rheinheimera marina</name>
    <dbReference type="NCBI Taxonomy" id="1774958"/>
    <lineage>
        <taxon>Bacteria</taxon>
        <taxon>Pseudomonadati</taxon>
        <taxon>Pseudomonadota</taxon>
        <taxon>Gammaproteobacteria</taxon>
        <taxon>Chromatiales</taxon>
        <taxon>Chromatiaceae</taxon>
        <taxon>Rheinheimera</taxon>
    </lineage>
</organism>
<evidence type="ECO:0000256" key="13">
    <source>
        <dbReference type="ARBA" id="ARBA00022777"/>
    </source>
</evidence>
<evidence type="ECO:0000256" key="8">
    <source>
        <dbReference type="ARBA" id="ARBA00022519"/>
    </source>
</evidence>
<sequence>MKPNQQGLRRVLNASVYSWQGLKSSWQSEAAIRQEIVLIALLTPVAFLLHVSALERAVLLLSLYLILVTELINTAIEAVVDRVGADFHPLSGKAKDVGSATVLVMMLCTALTWACILWS</sequence>
<evidence type="ECO:0000256" key="6">
    <source>
        <dbReference type="ARBA" id="ARBA00022475"/>
    </source>
</evidence>
<comment type="similarity">
    <text evidence="3 21">Belongs to the bacterial diacylglycerol kinase family.</text>
</comment>
<keyword evidence="11" id="KW-0479">Metal-binding</keyword>
<keyword evidence="14 21" id="KW-0067">ATP-binding</keyword>
<comment type="function">
    <text evidence="21">Catalyzes the ATP-dependent phosphorylation of sn-l,2-diacylglycerol (DAG) to phosphatidic acid. Involved in the recycling of diacylglycerol produced as a by-product during membrane-derived oligosaccharide (MDO) biosynthesis.</text>
</comment>
<proteinExistence type="inferred from homology"/>
<feature type="transmembrane region" description="Helical" evidence="21">
    <location>
        <begin position="31"/>
        <end position="51"/>
    </location>
</feature>
<keyword evidence="8 21" id="KW-0997">Cell inner membrane</keyword>
<keyword evidence="13 21" id="KW-0418">Kinase</keyword>
<dbReference type="PROSITE" id="PS01069">
    <property type="entry name" value="DAGK_PROKAR"/>
    <property type="match status" value="1"/>
</dbReference>
<keyword evidence="12 21" id="KW-0547">Nucleotide-binding</keyword>
<comment type="caution">
    <text evidence="22">The sequence shown here is derived from an EMBL/GenBank/DDBJ whole genome shotgun (WGS) entry which is preliminary data.</text>
</comment>
<keyword evidence="6" id="KW-1003">Cell membrane</keyword>
<keyword evidence="19" id="KW-0594">Phospholipid biosynthesis</keyword>
<evidence type="ECO:0000256" key="9">
    <source>
        <dbReference type="ARBA" id="ARBA00022679"/>
    </source>
</evidence>
<keyword evidence="17 21" id="KW-0443">Lipid metabolism</keyword>
<evidence type="ECO:0000256" key="4">
    <source>
        <dbReference type="ARBA" id="ARBA00012133"/>
    </source>
</evidence>
<keyword evidence="9 21" id="KW-0808">Transferase</keyword>
<reference evidence="23" key="1">
    <citation type="journal article" date="2019" name="Int. J. Syst. Evol. Microbiol.">
        <title>The Global Catalogue of Microorganisms (GCM) 10K type strain sequencing project: providing services to taxonomists for standard genome sequencing and annotation.</title>
        <authorList>
            <consortium name="The Broad Institute Genomics Platform"/>
            <consortium name="The Broad Institute Genome Sequencing Center for Infectious Disease"/>
            <person name="Wu L."/>
            <person name="Ma J."/>
        </authorList>
    </citation>
    <scope>NUCLEOTIDE SEQUENCE [LARGE SCALE GENOMIC DNA]</scope>
    <source>
        <strain evidence="23">DT28</strain>
    </source>
</reference>
<keyword evidence="18 21" id="KW-0472">Membrane</keyword>
<evidence type="ECO:0000256" key="20">
    <source>
        <dbReference type="ARBA" id="ARBA00023264"/>
    </source>
</evidence>
<evidence type="ECO:0000256" key="19">
    <source>
        <dbReference type="ARBA" id="ARBA00023209"/>
    </source>
</evidence>
<evidence type="ECO:0000256" key="10">
    <source>
        <dbReference type="ARBA" id="ARBA00022692"/>
    </source>
</evidence>
<dbReference type="InterPro" id="IPR000829">
    <property type="entry name" value="DAGK"/>
</dbReference>
<evidence type="ECO:0000256" key="14">
    <source>
        <dbReference type="ARBA" id="ARBA00022840"/>
    </source>
</evidence>
<feature type="transmembrane region" description="Helical" evidence="21">
    <location>
        <begin position="100"/>
        <end position="118"/>
    </location>
</feature>
<evidence type="ECO:0000256" key="3">
    <source>
        <dbReference type="ARBA" id="ARBA00005967"/>
    </source>
</evidence>
<comment type="subcellular location">
    <subcellularLocation>
        <location evidence="2 21">Cell inner membrane</location>
        <topology evidence="2 21">Multi-pass membrane protein</topology>
    </subcellularLocation>
</comment>
<feature type="transmembrane region" description="Helical" evidence="21">
    <location>
        <begin position="58"/>
        <end position="80"/>
    </location>
</feature>
<evidence type="ECO:0000256" key="5">
    <source>
        <dbReference type="ARBA" id="ARBA00017575"/>
    </source>
</evidence>
<evidence type="ECO:0000256" key="16">
    <source>
        <dbReference type="ARBA" id="ARBA00022989"/>
    </source>
</evidence>
<dbReference type="InterPro" id="IPR033718">
    <property type="entry name" value="DAGK_prok"/>
</dbReference>
<dbReference type="PANTHER" id="PTHR34299">
    <property type="entry name" value="DIACYLGLYCEROL KINASE"/>
    <property type="match status" value="1"/>
</dbReference>
<keyword evidence="16 21" id="KW-1133">Transmembrane helix</keyword>
<dbReference type="EC" id="2.7.1.107" evidence="4 21"/>
<protein>
    <recommendedName>
        <fullName evidence="5 21">Diacylglycerol kinase</fullName>
        <ecNumber evidence="4 21">2.7.1.107</ecNumber>
    </recommendedName>
</protein>
<evidence type="ECO:0000256" key="2">
    <source>
        <dbReference type="ARBA" id="ARBA00004429"/>
    </source>
</evidence>
<dbReference type="RefSeq" id="WP_377332049.1">
    <property type="nucleotide sequence ID" value="NZ_JBHSGB010000005.1"/>
</dbReference>
<evidence type="ECO:0000256" key="7">
    <source>
        <dbReference type="ARBA" id="ARBA00022516"/>
    </source>
</evidence>
<dbReference type="Gene3D" id="1.10.287.3610">
    <property type="match status" value="1"/>
</dbReference>
<name>A0ABV9JIE8_9GAMM</name>
<evidence type="ECO:0000256" key="1">
    <source>
        <dbReference type="ARBA" id="ARBA00001946"/>
    </source>
</evidence>
<keyword evidence="20 21" id="KW-1208">Phospholipid metabolism</keyword>
<keyword evidence="15" id="KW-0460">Magnesium</keyword>
<keyword evidence="7" id="KW-0444">Lipid biosynthesis</keyword>
<comment type="catalytic activity">
    <reaction evidence="21">
        <text>a 1,2-diacyl-sn-glycerol + ATP = a 1,2-diacyl-sn-glycero-3-phosphate + ADP + H(+)</text>
        <dbReference type="Rhea" id="RHEA:10272"/>
        <dbReference type="ChEBI" id="CHEBI:15378"/>
        <dbReference type="ChEBI" id="CHEBI:17815"/>
        <dbReference type="ChEBI" id="CHEBI:30616"/>
        <dbReference type="ChEBI" id="CHEBI:58608"/>
        <dbReference type="ChEBI" id="CHEBI:456216"/>
        <dbReference type="EC" id="2.7.1.107"/>
    </reaction>
</comment>
<keyword evidence="10 21" id="KW-0812">Transmembrane</keyword>
<dbReference type="PANTHER" id="PTHR34299:SF1">
    <property type="entry name" value="DIACYLGLYCEROL KINASE"/>
    <property type="match status" value="1"/>
</dbReference>
<evidence type="ECO:0000313" key="23">
    <source>
        <dbReference type="Proteomes" id="UP001595962"/>
    </source>
</evidence>
<dbReference type="CDD" id="cd14264">
    <property type="entry name" value="DAGK_IM"/>
    <property type="match status" value="1"/>
</dbReference>
<evidence type="ECO:0000256" key="12">
    <source>
        <dbReference type="ARBA" id="ARBA00022741"/>
    </source>
</evidence>
<dbReference type="InterPro" id="IPR036945">
    <property type="entry name" value="DAGK_sf"/>
</dbReference>
<dbReference type="EMBL" id="JBHSGB010000005">
    <property type="protein sequence ID" value="MFC4654246.1"/>
    <property type="molecule type" value="Genomic_DNA"/>
</dbReference>
<evidence type="ECO:0000256" key="21">
    <source>
        <dbReference type="RuleBase" id="RU363065"/>
    </source>
</evidence>